<dbReference type="Proteomes" id="UP000831019">
    <property type="component" value="Chromosome"/>
</dbReference>
<keyword evidence="2" id="KW-0808">Transferase</keyword>
<organism evidence="2 3">
    <name type="scientific">Sulfitobacter dubius</name>
    <dbReference type="NCBI Taxonomy" id="218673"/>
    <lineage>
        <taxon>Bacteria</taxon>
        <taxon>Pseudomonadati</taxon>
        <taxon>Pseudomonadota</taxon>
        <taxon>Alphaproteobacteria</taxon>
        <taxon>Rhodobacterales</taxon>
        <taxon>Roseobacteraceae</taxon>
        <taxon>Sulfitobacter</taxon>
    </lineage>
</organism>
<dbReference type="SUPFAM" id="SSF56112">
    <property type="entry name" value="Protein kinase-like (PK-like)"/>
    <property type="match status" value="1"/>
</dbReference>
<gene>
    <name evidence="2" type="primary">amgK</name>
    <name evidence="2" type="ORF">DSM109990_00093</name>
</gene>
<accession>A0ABY3ZHM0</accession>
<evidence type="ECO:0000313" key="3">
    <source>
        <dbReference type="Proteomes" id="UP000831019"/>
    </source>
</evidence>
<proteinExistence type="predicted"/>
<dbReference type="InterPro" id="IPR002575">
    <property type="entry name" value="Aminoglycoside_PTrfase"/>
</dbReference>
<dbReference type="RefSeq" id="WP_243261860.1">
    <property type="nucleotide sequence ID" value="NZ_CP085144.1"/>
</dbReference>
<protein>
    <submittedName>
        <fullName evidence="2">N-acetylmuramate/N-acetylglucosamine kinase</fullName>
        <ecNumber evidence="2">2.7.1.-</ecNumber>
    </submittedName>
</protein>
<evidence type="ECO:0000313" key="2">
    <source>
        <dbReference type="EMBL" id="UOA13319.1"/>
    </source>
</evidence>
<dbReference type="GO" id="GO:0016301">
    <property type="term" value="F:kinase activity"/>
    <property type="evidence" value="ECO:0007669"/>
    <property type="project" value="UniProtKB-KW"/>
</dbReference>
<dbReference type="Gene3D" id="3.90.1200.10">
    <property type="match status" value="1"/>
</dbReference>
<reference evidence="3" key="1">
    <citation type="journal article" date="2022" name="Microorganisms">
        <title>Beyond the ABCs#Discovery of Three New Plasmid Types in Rhodobacterales (RepQ, RepY, RepW).</title>
        <authorList>
            <person name="Freese H.M."/>
            <person name="Ringel V."/>
            <person name="Overmann J."/>
            <person name="Petersen J."/>
        </authorList>
    </citation>
    <scope>NUCLEOTIDE SEQUENCE [LARGE SCALE GENOMIC DNA]</scope>
    <source>
        <strain evidence="3">DSM 109990</strain>
    </source>
</reference>
<dbReference type="EMBL" id="CP085144">
    <property type="protein sequence ID" value="UOA13319.1"/>
    <property type="molecule type" value="Genomic_DNA"/>
</dbReference>
<keyword evidence="2" id="KW-0418">Kinase</keyword>
<name>A0ABY3ZHM0_9RHOB</name>
<dbReference type="EC" id="2.7.1.-" evidence="2"/>
<feature type="domain" description="Aminoglycoside phosphotransferase" evidence="1">
    <location>
        <begin position="23"/>
        <end position="246"/>
    </location>
</feature>
<evidence type="ECO:0000259" key="1">
    <source>
        <dbReference type="Pfam" id="PF01636"/>
    </source>
</evidence>
<dbReference type="Pfam" id="PF01636">
    <property type="entry name" value="APH"/>
    <property type="match status" value="1"/>
</dbReference>
<sequence>MTQRTPLVETFLQNAGWSDATRKLLAGDASNRRYDRLRRTNGETAILMDAPPDRGEDVRPFFQVAEHLTANNLSAPQIYHIDSDHGLLLIEDLGDALFARLMATDPAQEHPLYRAATDVLVQLHAAPLPDLPICDADWLTEMAAPAFDFYAPDSGQGPNVAFAQAFHPLATALDAAPKVVILRDYHAENLLWLPQRAGAARVGLLDFQDALLGHPAYDLVSILQDARRDVSRVTEAKIIDYYLAQTGQDETAFRHAYALLGTQRNLRILGIFARLCLRDGKPHYVDLIPRVWQHLQHNLRHPALSTVADSIAGALPHPTPDFLEHLKSQCASTPTPS</sequence>
<keyword evidence="3" id="KW-1185">Reference proteome</keyword>
<dbReference type="Gene3D" id="3.30.200.20">
    <property type="entry name" value="Phosphorylase Kinase, domain 1"/>
    <property type="match status" value="1"/>
</dbReference>
<dbReference type="InterPro" id="IPR011009">
    <property type="entry name" value="Kinase-like_dom_sf"/>
</dbReference>